<evidence type="ECO:0000313" key="5">
    <source>
        <dbReference type="Proteomes" id="UP001152888"/>
    </source>
</evidence>
<dbReference type="SUPFAM" id="SSF52058">
    <property type="entry name" value="L domain-like"/>
    <property type="match status" value="1"/>
</dbReference>
<dbReference type="Pfam" id="PF00560">
    <property type="entry name" value="LRR_1"/>
    <property type="match status" value="1"/>
</dbReference>
<dbReference type="Gene3D" id="3.80.10.10">
    <property type="entry name" value="Ribonuclease Inhibitor"/>
    <property type="match status" value="2"/>
</dbReference>
<evidence type="ECO:0000256" key="1">
    <source>
        <dbReference type="ARBA" id="ARBA00022614"/>
    </source>
</evidence>
<dbReference type="PANTHER" id="PTHR24366:SF96">
    <property type="entry name" value="LEUCINE RICH REPEAT CONTAINING 53"/>
    <property type="match status" value="1"/>
</dbReference>
<proteinExistence type="predicted"/>
<keyword evidence="1" id="KW-0433">Leucine-rich repeat</keyword>
<dbReference type="InterPro" id="IPR001611">
    <property type="entry name" value="Leu-rich_rpt"/>
</dbReference>
<dbReference type="PROSITE" id="PS51450">
    <property type="entry name" value="LRR"/>
    <property type="match status" value="3"/>
</dbReference>
<protein>
    <submittedName>
        <fullName evidence="4">Uncharacterized protein</fullName>
    </submittedName>
</protein>
<organism evidence="4 5">
    <name type="scientific">Acanthoscelides obtectus</name>
    <name type="common">Bean weevil</name>
    <name type="synonym">Bruchus obtectus</name>
    <dbReference type="NCBI Taxonomy" id="200917"/>
    <lineage>
        <taxon>Eukaryota</taxon>
        <taxon>Metazoa</taxon>
        <taxon>Ecdysozoa</taxon>
        <taxon>Arthropoda</taxon>
        <taxon>Hexapoda</taxon>
        <taxon>Insecta</taxon>
        <taxon>Pterygota</taxon>
        <taxon>Neoptera</taxon>
        <taxon>Endopterygota</taxon>
        <taxon>Coleoptera</taxon>
        <taxon>Polyphaga</taxon>
        <taxon>Cucujiformia</taxon>
        <taxon>Chrysomeloidea</taxon>
        <taxon>Chrysomelidae</taxon>
        <taxon>Bruchinae</taxon>
        <taxon>Bruchini</taxon>
        <taxon>Acanthoscelides</taxon>
    </lineage>
</organism>
<dbReference type="InterPro" id="IPR003591">
    <property type="entry name" value="Leu-rich_rpt_typical-subtyp"/>
</dbReference>
<dbReference type="Pfam" id="PF13855">
    <property type="entry name" value="LRR_8"/>
    <property type="match status" value="2"/>
</dbReference>
<dbReference type="OrthoDB" id="2020019at2759"/>
<evidence type="ECO:0000256" key="3">
    <source>
        <dbReference type="SAM" id="SignalP"/>
    </source>
</evidence>
<accession>A0A9P0P3Z8</accession>
<keyword evidence="3" id="KW-0732">Signal</keyword>
<reference evidence="4" key="1">
    <citation type="submission" date="2022-03" db="EMBL/GenBank/DDBJ databases">
        <authorList>
            <person name="Sayadi A."/>
        </authorList>
    </citation>
    <scope>NUCLEOTIDE SEQUENCE</scope>
</reference>
<keyword evidence="2" id="KW-0677">Repeat</keyword>
<gene>
    <name evidence="4" type="ORF">ACAOBT_LOCUS5831</name>
</gene>
<dbReference type="AlphaFoldDB" id="A0A9P0P3Z8"/>
<feature type="signal peptide" evidence="3">
    <location>
        <begin position="1"/>
        <end position="23"/>
    </location>
</feature>
<dbReference type="InterPro" id="IPR032675">
    <property type="entry name" value="LRR_dom_sf"/>
</dbReference>
<evidence type="ECO:0000313" key="4">
    <source>
        <dbReference type="EMBL" id="CAH1964495.1"/>
    </source>
</evidence>
<dbReference type="Proteomes" id="UP001152888">
    <property type="component" value="Unassembled WGS sequence"/>
</dbReference>
<sequence length="683" mass="78745">MYWYSSLLITFTSLFLQVRAILGEGIDCPSICTCRLNRLSETAINRFVRKNGEPIIGEFGSSENNEVLYDEKQDMPEFLDSHENPIIRSAICILQTETSPLELFEALPETTESLTLIQGYESGNKTFKVSTLAKFPKLVTLELLGASLINHTSNSHLICEVDTPLPDLKYLNLEKVLIRNSKQQIVNFLKEISEEDQTFEYVQRINDDHQLTMLQKGVTQEEVIPYELFKQQRETNGDATLFIGFKSLILLRIAGCELNIHWEMFDRLSNLEYLILEKNNLKFIPAFTFYGTPNLKYLSLAHNKLLDIQITDLAGLLELEVLDLSYNNFTQLSELSFPPFPKLKLANFANNPISVIFPNTFEVMNTTNSLIIGSDYMKLTLITNSLSGLNMLEKLTINNLELRLLKRDMFNGLPNLLELIMNGNITEIEYDAFLEVNKIEKLHLSNCQLETLSMDSFIGLKKLLYLDLSNNNLQNLPPGVFDQLTSIKELYLNGNKLQQLPLRIFSKLHAKLIRLNDNPWECSCAMSDWKPMIINKVKVKVLKKCDYSADKGIECSEKDPYEFKYIYENKVAPKCVKPIQFLNWNLFHAMRRILQCPDYKPKLRKSHVTVDTQTGTTEILVSTTESFKSNYKKRKMLLRKRLLKRKQYLKKINTSEDNNISLKQKLTVNKSIDEEISNNINII</sequence>
<feature type="chain" id="PRO_5040206458" evidence="3">
    <location>
        <begin position="24"/>
        <end position="683"/>
    </location>
</feature>
<comment type="caution">
    <text evidence="4">The sequence shown here is derived from an EMBL/GenBank/DDBJ whole genome shotgun (WGS) entry which is preliminary data.</text>
</comment>
<dbReference type="SMART" id="SM00369">
    <property type="entry name" value="LRR_TYP"/>
    <property type="match status" value="8"/>
</dbReference>
<evidence type="ECO:0000256" key="2">
    <source>
        <dbReference type="ARBA" id="ARBA00022737"/>
    </source>
</evidence>
<name>A0A9P0P3Z8_ACAOB</name>
<dbReference type="EMBL" id="CAKOFQ010006715">
    <property type="protein sequence ID" value="CAH1964495.1"/>
    <property type="molecule type" value="Genomic_DNA"/>
</dbReference>
<dbReference type="PANTHER" id="PTHR24366">
    <property type="entry name" value="IG(IMMUNOGLOBULIN) AND LRR(LEUCINE RICH REPEAT) DOMAINS"/>
    <property type="match status" value="1"/>
</dbReference>
<dbReference type="SMART" id="SM00365">
    <property type="entry name" value="LRR_SD22"/>
    <property type="match status" value="4"/>
</dbReference>
<keyword evidence="5" id="KW-1185">Reference proteome</keyword>